<evidence type="ECO:0000313" key="6">
    <source>
        <dbReference type="Proteomes" id="UP000256301"/>
    </source>
</evidence>
<dbReference type="EMBL" id="QQWE01000005">
    <property type="protein sequence ID" value="REJ55851.1"/>
    <property type="molecule type" value="Genomic_DNA"/>
</dbReference>
<gene>
    <name evidence="5" type="ORF">DWQ56_16525</name>
</gene>
<dbReference type="GO" id="GO:0005886">
    <property type="term" value="C:plasma membrane"/>
    <property type="evidence" value="ECO:0007669"/>
    <property type="project" value="TreeGrafter"/>
</dbReference>
<sequence length="572" mass="63942">MQAVTGQARLGEWMLAKGMITADQLEIALIEQHKNHLLLGQQLVRLHFVTDAIIRDALAQHHAQESIDLHQVIPDHEAMAMVPEAFAKLHKVLPLHFSADKGVMRIAFSGQKQQMLEELRRLLGGNITLEPVLATEAHLEQALDKFYGHSLSLDSILRDIEQEHATGLPSIQQESRPVIRLVNAVLIDAVKQGASDIHFEPELAFLRIRYRIDGVLWQIRCLHGRYWPAMCVRLKILSGMDIAEQRMPQDGRVDLFLCGRQIDFRVSSHPTLHGENIVLRVLDRDKAIIPLDAMGLRTPQLEQVKAMLTKPEGLLILTGPTGSGKTTTLYSMLAHLNHEHVNIMTLEDPVEYPHPLMRQTSVNAANKVDFINGIRAILRQDPDIILVGEVRDESTAAMAIRAAMTGHLVMTTLHTNSAASAFARLKDLGVSPHMMAGCLVGVIAQRLVRQLCLSCKREIETDHALIEWLRQTTAARQTEPCRVFEAVGCTHCRMSGYRGRLVIMEVLAIHSDMESMLTQSLTMECLQNQARQHGYTTLAEEGLRLVMAGETSLQELRRVVDLSALSNRTGLI</sequence>
<dbReference type="PANTHER" id="PTHR30258:SF2">
    <property type="entry name" value="COMG OPERON PROTEIN 1"/>
    <property type="match status" value="1"/>
</dbReference>
<accession>A0A3E0M7U8</accession>
<comment type="caution">
    <text evidence="5">The sequence shown here is derived from an EMBL/GenBank/DDBJ whole genome shotgun (WGS) entry which is preliminary data.</text>
</comment>
<dbReference type="Gene3D" id="3.30.450.90">
    <property type="match status" value="1"/>
</dbReference>
<dbReference type="Pfam" id="PF00437">
    <property type="entry name" value="T2SSE"/>
    <property type="match status" value="1"/>
</dbReference>
<dbReference type="GO" id="GO:0016887">
    <property type="term" value="F:ATP hydrolysis activity"/>
    <property type="evidence" value="ECO:0007669"/>
    <property type="project" value="TreeGrafter"/>
</dbReference>
<dbReference type="GO" id="GO:0005524">
    <property type="term" value="F:ATP binding"/>
    <property type="evidence" value="ECO:0007669"/>
    <property type="project" value="UniProtKB-KW"/>
</dbReference>
<dbReference type="InterPro" id="IPR037257">
    <property type="entry name" value="T2SS_E_N_sf"/>
</dbReference>
<evidence type="ECO:0000313" key="5">
    <source>
        <dbReference type="EMBL" id="REJ55851.1"/>
    </source>
</evidence>
<dbReference type="SUPFAM" id="SSF160246">
    <property type="entry name" value="EspE N-terminal domain-like"/>
    <property type="match status" value="1"/>
</dbReference>
<dbReference type="SMART" id="SM00382">
    <property type="entry name" value="AAA"/>
    <property type="match status" value="1"/>
</dbReference>
<dbReference type="InterPro" id="IPR007831">
    <property type="entry name" value="T2SS_GspE_N"/>
</dbReference>
<evidence type="ECO:0000256" key="1">
    <source>
        <dbReference type="ARBA" id="ARBA00006611"/>
    </source>
</evidence>
<dbReference type="InterPro" id="IPR027417">
    <property type="entry name" value="P-loop_NTPase"/>
</dbReference>
<dbReference type="CDD" id="cd01129">
    <property type="entry name" value="PulE-GspE-like"/>
    <property type="match status" value="1"/>
</dbReference>
<name>A0A3E0M7U8_MICAE</name>
<dbReference type="Gene3D" id="3.40.50.300">
    <property type="entry name" value="P-loop containing nucleotide triphosphate hydrolases"/>
    <property type="match status" value="1"/>
</dbReference>
<keyword evidence="3" id="KW-0067">ATP-binding</keyword>
<evidence type="ECO:0000259" key="4">
    <source>
        <dbReference type="PROSITE" id="PS00662"/>
    </source>
</evidence>
<evidence type="ECO:0000256" key="2">
    <source>
        <dbReference type="ARBA" id="ARBA00022741"/>
    </source>
</evidence>
<keyword evidence="2" id="KW-0547">Nucleotide-binding</keyword>
<dbReference type="InterPro" id="IPR003593">
    <property type="entry name" value="AAA+_ATPase"/>
</dbReference>
<dbReference type="Gene3D" id="3.30.300.160">
    <property type="entry name" value="Type II secretion system, protein E, N-terminal domain"/>
    <property type="match status" value="1"/>
</dbReference>
<feature type="domain" description="Bacterial type II secretion system protein E" evidence="4">
    <location>
        <begin position="378"/>
        <end position="392"/>
    </location>
</feature>
<dbReference type="PANTHER" id="PTHR30258">
    <property type="entry name" value="TYPE II SECRETION SYSTEM PROTEIN GSPE-RELATED"/>
    <property type="match status" value="1"/>
</dbReference>
<dbReference type="Proteomes" id="UP000256301">
    <property type="component" value="Unassembled WGS sequence"/>
</dbReference>
<protein>
    <submittedName>
        <fullName evidence="5">Type II/IV secretion system protein</fullName>
    </submittedName>
</protein>
<dbReference type="InterPro" id="IPR001482">
    <property type="entry name" value="T2SS/T4SS_dom"/>
</dbReference>
<dbReference type="PROSITE" id="PS00662">
    <property type="entry name" value="T2SP_E"/>
    <property type="match status" value="1"/>
</dbReference>
<dbReference type="SUPFAM" id="SSF52540">
    <property type="entry name" value="P-loop containing nucleoside triphosphate hydrolases"/>
    <property type="match status" value="1"/>
</dbReference>
<proteinExistence type="inferred from homology"/>
<dbReference type="AlphaFoldDB" id="A0A3E0M7U8"/>
<evidence type="ECO:0000256" key="3">
    <source>
        <dbReference type="ARBA" id="ARBA00022840"/>
    </source>
</evidence>
<reference evidence="5 6" key="1">
    <citation type="submission" date="2017-08" db="EMBL/GenBank/DDBJ databases">
        <title>Functional genomic and metabolic studies of the symbiotic interactions of six Microcystis-dominated communities.</title>
        <authorList>
            <person name="Li Q."/>
            <person name="Lin F."/>
        </authorList>
    </citation>
    <scope>NUCLEOTIDE SEQUENCE [LARGE SCALE GENOMIC DNA]</scope>
    <source>
        <strain evidence="5">DA14</strain>
    </source>
</reference>
<organism evidence="5 6">
    <name type="scientific">Microcystis aeruginosa DA14</name>
    <dbReference type="NCBI Taxonomy" id="1987506"/>
    <lineage>
        <taxon>Bacteria</taxon>
        <taxon>Bacillati</taxon>
        <taxon>Cyanobacteriota</taxon>
        <taxon>Cyanophyceae</taxon>
        <taxon>Oscillatoriophycideae</taxon>
        <taxon>Chroococcales</taxon>
        <taxon>Microcystaceae</taxon>
        <taxon>Microcystis</taxon>
    </lineage>
</organism>
<comment type="similarity">
    <text evidence="1">Belongs to the GSP E family.</text>
</comment>
<dbReference type="Pfam" id="PF05157">
    <property type="entry name" value="MshEN"/>
    <property type="match status" value="1"/>
</dbReference>